<reference evidence="1 2" key="1">
    <citation type="journal article" date="2019" name="G3 (Bethesda)">
        <title>Sequencing of a Wild Apple (Malus baccata) Genome Unravels the Differences Between Cultivated and Wild Apple Species Regarding Disease Resistance and Cold Tolerance.</title>
        <authorList>
            <person name="Chen X."/>
        </authorList>
    </citation>
    <scope>NUCLEOTIDE SEQUENCE [LARGE SCALE GENOMIC DNA]</scope>
    <source>
        <strain evidence="2">cv. Shandingzi</strain>
        <tissue evidence="1">Leaves</tissue>
    </source>
</reference>
<dbReference type="Gene3D" id="1.10.275.10">
    <property type="entry name" value="Fumarase/aspartase (N-terminal domain)"/>
    <property type="match status" value="1"/>
</dbReference>
<proteinExistence type="predicted"/>
<name>A0A540N0W6_MALBA</name>
<dbReference type="InterPro" id="IPR024083">
    <property type="entry name" value="Fumarase/histidase_N"/>
</dbReference>
<evidence type="ECO:0000313" key="2">
    <source>
        <dbReference type="Proteomes" id="UP000315295"/>
    </source>
</evidence>
<keyword evidence="2" id="KW-1185">Reference proteome</keyword>
<dbReference type="STRING" id="106549.A0A540N0W6"/>
<comment type="caution">
    <text evidence="1">The sequence shown here is derived from an EMBL/GenBank/DDBJ whole genome shotgun (WGS) entry which is preliminary data.</text>
</comment>
<dbReference type="AlphaFoldDB" id="A0A540N0W6"/>
<organism evidence="1 2">
    <name type="scientific">Malus baccata</name>
    <name type="common">Siberian crab apple</name>
    <name type="synonym">Pyrus baccata</name>
    <dbReference type="NCBI Taxonomy" id="106549"/>
    <lineage>
        <taxon>Eukaryota</taxon>
        <taxon>Viridiplantae</taxon>
        <taxon>Streptophyta</taxon>
        <taxon>Embryophyta</taxon>
        <taxon>Tracheophyta</taxon>
        <taxon>Spermatophyta</taxon>
        <taxon>Magnoliopsida</taxon>
        <taxon>eudicotyledons</taxon>
        <taxon>Gunneridae</taxon>
        <taxon>Pentapetalae</taxon>
        <taxon>rosids</taxon>
        <taxon>fabids</taxon>
        <taxon>Rosales</taxon>
        <taxon>Rosaceae</taxon>
        <taxon>Amygdaloideae</taxon>
        <taxon>Maleae</taxon>
        <taxon>Malus</taxon>
    </lineage>
</organism>
<dbReference type="Proteomes" id="UP000315295">
    <property type="component" value="Unassembled WGS sequence"/>
</dbReference>
<gene>
    <name evidence="1" type="ORF">C1H46_009690</name>
</gene>
<sequence length="59" mass="6469">MASELASAEMSCMTLRKDPLNWFSIGEAVQGSHLDEVKRMVDEYRNPTVKVGGRGLTVG</sequence>
<dbReference type="EMBL" id="VIEB01000135">
    <property type="protein sequence ID" value="TQE04707.1"/>
    <property type="molecule type" value="Genomic_DNA"/>
</dbReference>
<evidence type="ECO:0000313" key="1">
    <source>
        <dbReference type="EMBL" id="TQE04707.1"/>
    </source>
</evidence>
<protein>
    <submittedName>
        <fullName evidence="1">Uncharacterized protein</fullName>
    </submittedName>
</protein>
<accession>A0A540N0W6</accession>